<dbReference type="InterPro" id="IPR003593">
    <property type="entry name" value="AAA+_ATPase"/>
</dbReference>
<proteinExistence type="predicted"/>
<dbReference type="Proteomes" id="UP000064249">
    <property type="component" value="Unassembled WGS sequence"/>
</dbReference>
<evidence type="ECO:0000256" key="6">
    <source>
        <dbReference type="ARBA" id="ARBA00022840"/>
    </source>
</evidence>
<evidence type="ECO:0000313" key="12">
    <source>
        <dbReference type="EMBL" id="KUK45787.1"/>
    </source>
</evidence>
<feature type="transmembrane region" description="Helical" evidence="9">
    <location>
        <begin position="117"/>
        <end position="140"/>
    </location>
</feature>
<accession>A0A101FWL6</accession>
<keyword evidence="8 9" id="KW-0472">Membrane</keyword>
<dbReference type="PANTHER" id="PTHR43394">
    <property type="entry name" value="ATP-DEPENDENT PERMEASE MDL1, MITOCHONDRIAL"/>
    <property type="match status" value="1"/>
</dbReference>
<dbReference type="GO" id="GO:0015421">
    <property type="term" value="F:ABC-type oligopeptide transporter activity"/>
    <property type="evidence" value="ECO:0007669"/>
    <property type="project" value="TreeGrafter"/>
</dbReference>
<evidence type="ECO:0000256" key="7">
    <source>
        <dbReference type="ARBA" id="ARBA00022989"/>
    </source>
</evidence>
<keyword evidence="3" id="KW-1003">Cell membrane</keyword>
<dbReference type="GO" id="GO:0005886">
    <property type="term" value="C:plasma membrane"/>
    <property type="evidence" value="ECO:0007669"/>
    <property type="project" value="UniProtKB-SubCell"/>
</dbReference>
<evidence type="ECO:0000256" key="4">
    <source>
        <dbReference type="ARBA" id="ARBA00022692"/>
    </source>
</evidence>
<organism evidence="12 13">
    <name type="scientific">Anaerolinea thermophila</name>
    <dbReference type="NCBI Taxonomy" id="167964"/>
    <lineage>
        <taxon>Bacteria</taxon>
        <taxon>Bacillati</taxon>
        <taxon>Chloroflexota</taxon>
        <taxon>Anaerolineae</taxon>
        <taxon>Anaerolineales</taxon>
        <taxon>Anaerolineaceae</taxon>
        <taxon>Anaerolinea</taxon>
    </lineage>
</organism>
<evidence type="ECO:0000256" key="5">
    <source>
        <dbReference type="ARBA" id="ARBA00022741"/>
    </source>
</evidence>
<evidence type="ECO:0000256" key="2">
    <source>
        <dbReference type="ARBA" id="ARBA00022448"/>
    </source>
</evidence>
<dbReference type="PATRIC" id="fig|167964.4.peg.1516"/>
<reference evidence="12 13" key="1">
    <citation type="journal article" date="2015" name="MBio">
        <title>Genome-Resolved Metagenomic Analysis Reveals Roles for Candidate Phyla and Other Microbial Community Members in Biogeochemical Transformations in Oil Reservoirs.</title>
        <authorList>
            <person name="Hu P."/>
            <person name="Tom L."/>
            <person name="Singh A."/>
            <person name="Thomas B.C."/>
            <person name="Baker B.J."/>
            <person name="Piceno Y.M."/>
            <person name="Andersen G.L."/>
            <person name="Banfield J.F."/>
        </authorList>
    </citation>
    <scope>NUCLEOTIDE SEQUENCE [LARGE SCALE GENOMIC DNA]</scope>
    <source>
        <strain evidence="12">46_16</strain>
    </source>
</reference>
<keyword evidence="6" id="KW-0067">ATP-binding</keyword>
<dbReference type="PANTHER" id="PTHR43394:SF1">
    <property type="entry name" value="ATP-BINDING CASSETTE SUB-FAMILY B MEMBER 10, MITOCHONDRIAL"/>
    <property type="match status" value="1"/>
</dbReference>
<dbReference type="SMART" id="SM00382">
    <property type="entry name" value="AAA"/>
    <property type="match status" value="1"/>
</dbReference>
<gene>
    <name evidence="12" type="ORF">XD73_1338</name>
</gene>
<feature type="transmembrane region" description="Helical" evidence="9">
    <location>
        <begin position="37"/>
        <end position="55"/>
    </location>
</feature>
<dbReference type="Gene3D" id="3.40.50.300">
    <property type="entry name" value="P-loop containing nucleotide triphosphate hydrolases"/>
    <property type="match status" value="1"/>
</dbReference>
<evidence type="ECO:0000256" key="3">
    <source>
        <dbReference type="ARBA" id="ARBA00022475"/>
    </source>
</evidence>
<feature type="domain" description="ABC transmembrane type-1" evidence="11">
    <location>
        <begin position="1"/>
        <end position="180"/>
    </location>
</feature>
<evidence type="ECO:0000256" key="1">
    <source>
        <dbReference type="ARBA" id="ARBA00004651"/>
    </source>
</evidence>
<dbReference type="GO" id="GO:0016887">
    <property type="term" value="F:ATP hydrolysis activity"/>
    <property type="evidence" value="ECO:0007669"/>
    <property type="project" value="InterPro"/>
</dbReference>
<comment type="subcellular location">
    <subcellularLocation>
        <location evidence="1">Cell membrane</location>
        <topology evidence="1">Multi-pass membrane protein</topology>
    </subcellularLocation>
</comment>
<dbReference type="InterPro" id="IPR003439">
    <property type="entry name" value="ABC_transporter-like_ATP-bd"/>
</dbReference>
<keyword evidence="7 9" id="KW-1133">Transmembrane helix</keyword>
<feature type="domain" description="ABC transporter" evidence="10">
    <location>
        <begin position="213"/>
        <end position="451"/>
    </location>
</feature>
<dbReference type="PROSITE" id="PS50893">
    <property type="entry name" value="ABC_TRANSPORTER_2"/>
    <property type="match status" value="1"/>
</dbReference>
<dbReference type="PROSITE" id="PS50929">
    <property type="entry name" value="ABC_TM1F"/>
    <property type="match status" value="1"/>
</dbReference>
<keyword evidence="5" id="KW-0547">Nucleotide-binding</keyword>
<dbReference type="InterPro" id="IPR011527">
    <property type="entry name" value="ABC1_TM_dom"/>
</dbReference>
<feature type="transmembrane region" description="Helical" evidence="9">
    <location>
        <begin position="160"/>
        <end position="180"/>
    </location>
</feature>
<dbReference type="EMBL" id="LGFU01000151">
    <property type="protein sequence ID" value="KUK45787.1"/>
    <property type="molecule type" value="Genomic_DNA"/>
</dbReference>
<dbReference type="InterPro" id="IPR039421">
    <property type="entry name" value="Type_1_exporter"/>
</dbReference>
<keyword evidence="2" id="KW-0813">Transport</keyword>
<name>A0A101FWL6_9CHLR</name>
<evidence type="ECO:0000259" key="10">
    <source>
        <dbReference type="PROSITE" id="PS50893"/>
    </source>
</evidence>
<evidence type="ECO:0000313" key="13">
    <source>
        <dbReference type="Proteomes" id="UP000064249"/>
    </source>
</evidence>
<dbReference type="Pfam" id="PF00005">
    <property type="entry name" value="ABC_tran"/>
    <property type="match status" value="1"/>
</dbReference>
<dbReference type="SUPFAM" id="SSF90123">
    <property type="entry name" value="ABC transporter transmembrane region"/>
    <property type="match status" value="1"/>
</dbReference>
<dbReference type="SUPFAM" id="SSF52540">
    <property type="entry name" value="P-loop containing nucleoside triphosphate hydrolases"/>
    <property type="match status" value="1"/>
</dbReference>
<dbReference type="AlphaFoldDB" id="A0A101FWL6"/>
<protein>
    <submittedName>
        <fullName evidence="12">Putative ABC transporter</fullName>
    </submittedName>
</protein>
<dbReference type="CDD" id="cd18548">
    <property type="entry name" value="ABC_6TM_Tm287_like"/>
    <property type="match status" value="1"/>
</dbReference>
<dbReference type="PROSITE" id="PS00211">
    <property type="entry name" value="ABC_TRANSPORTER_1"/>
    <property type="match status" value="1"/>
</dbReference>
<keyword evidence="4 9" id="KW-0812">Transmembrane</keyword>
<evidence type="ECO:0000256" key="8">
    <source>
        <dbReference type="ARBA" id="ARBA00023136"/>
    </source>
</evidence>
<sequence length="471" mass="52052">DINIVKMSVQMTMRILFRAPLMLVGSLFMLITTSPRLAMLLLVMLPVVFALVWVFSNKARPLFTAVQKRLEKVNTVLHENIAGVRLVRSFVRADYEKTRFAGVNEDLTQTQIKVNKLLSFLIPTLMLILNLGIAALLWFGGNMTIAGTITVGQIVAFSNYLFMTMFPIMLLGMILPQYYASIASMERILEVVEAEPTIVFSEMSEEKIIEGRVVFENVSLDYDGDWDEHAPVLQNVSFSAEPGQTVAILGATGSGKTSLVNLIARLYDPTEGRVMIDGVDVREFSQAELRRNVAMALQDAVLFSGTVADSIRFGRPEASDEEVIAAAKAAQAHDFIMEKENGYQSRVEQRGANFSGGQKQRLAIARALCINPMILILDDSTSAVDVETEAEIQKALEKLMLDRTSFVVAQRISTVLSADKIIVLENGRIAAEGTHQTLIETSPIYQAIYHSQLGNGLEIVEKLAVEELQNA</sequence>
<dbReference type="Pfam" id="PF00664">
    <property type="entry name" value="ABC_membrane"/>
    <property type="match status" value="1"/>
</dbReference>
<dbReference type="InterPro" id="IPR027417">
    <property type="entry name" value="P-loop_NTPase"/>
</dbReference>
<feature type="non-terminal residue" evidence="12">
    <location>
        <position position="1"/>
    </location>
</feature>
<evidence type="ECO:0000259" key="11">
    <source>
        <dbReference type="PROSITE" id="PS50929"/>
    </source>
</evidence>
<evidence type="ECO:0000256" key="9">
    <source>
        <dbReference type="SAM" id="Phobius"/>
    </source>
</evidence>
<dbReference type="GO" id="GO:0005524">
    <property type="term" value="F:ATP binding"/>
    <property type="evidence" value="ECO:0007669"/>
    <property type="project" value="UniProtKB-KW"/>
</dbReference>
<dbReference type="InterPro" id="IPR017871">
    <property type="entry name" value="ABC_transporter-like_CS"/>
</dbReference>
<comment type="caution">
    <text evidence="12">The sequence shown here is derived from an EMBL/GenBank/DDBJ whole genome shotgun (WGS) entry which is preliminary data.</text>
</comment>
<dbReference type="Gene3D" id="1.20.1560.10">
    <property type="entry name" value="ABC transporter type 1, transmembrane domain"/>
    <property type="match status" value="1"/>
</dbReference>
<dbReference type="FunFam" id="3.40.50.300:FF:000221">
    <property type="entry name" value="Multidrug ABC transporter ATP-binding protein"/>
    <property type="match status" value="1"/>
</dbReference>
<dbReference type="InterPro" id="IPR036640">
    <property type="entry name" value="ABC1_TM_sf"/>
</dbReference>
<feature type="transmembrane region" description="Helical" evidence="9">
    <location>
        <begin position="15"/>
        <end position="31"/>
    </location>
</feature>